<organism evidence="1">
    <name type="scientific">marine metagenome</name>
    <dbReference type="NCBI Taxonomy" id="408172"/>
    <lineage>
        <taxon>unclassified sequences</taxon>
        <taxon>metagenomes</taxon>
        <taxon>ecological metagenomes</taxon>
    </lineage>
</organism>
<sequence length="35" mass="3995">MNVLKHSVPEFIKNDEDLFEKISRMSTADLKDGGE</sequence>
<accession>A0A382URQ5</accession>
<protein>
    <submittedName>
        <fullName evidence="1">Uncharacterized protein</fullName>
    </submittedName>
</protein>
<reference evidence="1" key="1">
    <citation type="submission" date="2018-05" db="EMBL/GenBank/DDBJ databases">
        <authorList>
            <person name="Lanie J.A."/>
            <person name="Ng W.-L."/>
            <person name="Kazmierczak K.M."/>
            <person name="Andrzejewski T.M."/>
            <person name="Davidsen T.M."/>
            <person name="Wayne K.J."/>
            <person name="Tettelin H."/>
            <person name="Glass J.I."/>
            <person name="Rusch D."/>
            <person name="Podicherti R."/>
            <person name="Tsui H.-C.T."/>
            <person name="Winkler M.E."/>
        </authorList>
    </citation>
    <scope>NUCLEOTIDE SEQUENCE</scope>
</reference>
<evidence type="ECO:0000313" key="1">
    <source>
        <dbReference type="EMBL" id="SVD36351.1"/>
    </source>
</evidence>
<feature type="non-terminal residue" evidence="1">
    <location>
        <position position="35"/>
    </location>
</feature>
<gene>
    <name evidence="1" type="ORF">METZ01_LOCUS389205</name>
</gene>
<dbReference type="AlphaFoldDB" id="A0A382URQ5"/>
<proteinExistence type="predicted"/>
<dbReference type="EMBL" id="UINC01145928">
    <property type="protein sequence ID" value="SVD36351.1"/>
    <property type="molecule type" value="Genomic_DNA"/>
</dbReference>
<name>A0A382URQ5_9ZZZZ</name>